<evidence type="ECO:0000256" key="3">
    <source>
        <dbReference type="ARBA" id="ARBA00022771"/>
    </source>
</evidence>
<feature type="domain" description="C2H2-type" evidence="6">
    <location>
        <begin position="249"/>
        <end position="277"/>
    </location>
</feature>
<reference evidence="7 8" key="1">
    <citation type="submission" date="2024-06" db="EMBL/GenBank/DDBJ databases">
        <title>A chromosome-level genome assembly of beet webworm, Loxostege sticticalis.</title>
        <authorList>
            <person name="Zhang Y."/>
        </authorList>
    </citation>
    <scope>NUCLEOTIDE SEQUENCE [LARGE SCALE GENOMIC DNA]</scope>
    <source>
        <strain evidence="7">AQ026</strain>
        <tissue evidence="7">Whole body</tissue>
    </source>
</reference>
<keyword evidence="8" id="KW-1185">Reference proteome</keyword>
<feature type="domain" description="C2H2-type" evidence="6">
    <location>
        <begin position="190"/>
        <end position="218"/>
    </location>
</feature>
<dbReference type="Pfam" id="PF13912">
    <property type="entry name" value="zf-C2H2_6"/>
    <property type="match status" value="1"/>
</dbReference>
<sequence>MSVLKSLLSERNDANQKKFNRDGVVAFIHGANVCPFKYYRFFICIYCSERFILMPDLVKHHKHEHRYVTKAETMRAVRRIGAGEPVKVNMLDYNCKICKDTISDFEHLKHHLISKHKLPIDFENDMIWPFKITAHEFGCPMCGILLEQYGQLSKHINEHFDNFICTQCGARFATEFRLRRHGSSHEDGAYPCDRCDKLFKTTESRLNHFQRIHMKVKKNKCMYCEESFGDYTQKLVHLHVVHGLKRKEYKCSFCPKVFKKSSVLRSHERSVHIQLDKFICDFCGYTCYDKKHMVDHMIRHTGVRKYICQVCGKGYARAYTLTEHMRIHNNERRFSCQYCEQAFVQKCSLKLHMKNHHKEFLMYE</sequence>
<dbReference type="InterPro" id="IPR013087">
    <property type="entry name" value="Znf_C2H2_type"/>
</dbReference>
<evidence type="ECO:0000256" key="5">
    <source>
        <dbReference type="PROSITE-ProRule" id="PRU00042"/>
    </source>
</evidence>
<keyword evidence="3 5" id="KW-0863">Zinc-finger</keyword>
<feature type="domain" description="C2H2-type" evidence="6">
    <location>
        <begin position="306"/>
        <end position="333"/>
    </location>
</feature>
<organism evidence="7 8">
    <name type="scientific">Loxostege sticticalis</name>
    <name type="common">Beet webworm moth</name>
    <dbReference type="NCBI Taxonomy" id="481309"/>
    <lineage>
        <taxon>Eukaryota</taxon>
        <taxon>Metazoa</taxon>
        <taxon>Ecdysozoa</taxon>
        <taxon>Arthropoda</taxon>
        <taxon>Hexapoda</taxon>
        <taxon>Insecta</taxon>
        <taxon>Pterygota</taxon>
        <taxon>Neoptera</taxon>
        <taxon>Endopterygota</taxon>
        <taxon>Lepidoptera</taxon>
        <taxon>Glossata</taxon>
        <taxon>Ditrysia</taxon>
        <taxon>Pyraloidea</taxon>
        <taxon>Crambidae</taxon>
        <taxon>Pyraustinae</taxon>
        <taxon>Loxostege</taxon>
    </lineage>
</organism>
<keyword evidence="1" id="KW-0479">Metal-binding</keyword>
<protein>
    <recommendedName>
        <fullName evidence="6">C2H2-type domain-containing protein</fullName>
    </recommendedName>
</protein>
<evidence type="ECO:0000313" key="7">
    <source>
        <dbReference type="EMBL" id="KAL0853006.1"/>
    </source>
</evidence>
<dbReference type="SMART" id="SM00355">
    <property type="entry name" value="ZnF_C2H2"/>
    <property type="match status" value="10"/>
</dbReference>
<evidence type="ECO:0000256" key="1">
    <source>
        <dbReference type="ARBA" id="ARBA00022723"/>
    </source>
</evidence>
<evidence type="ECO:0000256" key="2">
    <source>
        <dbReference type="ARBA" id="ARBA00022737"/>
    </source>
</evidence>
<feature type="domain" description="C2H2-type" evidence="6">
    <location>
        <begin position="163"/>
        <end position="185"/>
    </location>
</feature>
<name>A0ABR3GZT4_LOXSC</name>
<comment type="caution">
    <text evidence="7">The sequence shown here is derived from an EMBL/GenBank/DDBJ whole genome shotgun (WGS) entry which is preliminary data.</text>
</comment>
<proteinExistence type="predicted"/>
<keyword evidence="2" id="KW-0677">Repeat</keyword>
<dbReference type="SUPFAM" id="SSF57667">
    <property type="entry name" value="beta-beta-alpha zinc fingers"/>
    <property type="match status" value="4"/>
</dbReference>
<evidence type="ECO:0000259" key="6">
    <source>
        <dbReference type="PROSITE" id="PS50157"/>
    </source>
</evidence>
<feature type="domain" description="C2H2-type" evidence="6">
    <location>
        <begin position="278"/>
        <end position="305"/>
    </location>
</feature>
<keyword evidence="4" id="KW-0862">Zinc</keyword>
<dbReference type="EMBL" id="JBEUOH010000031">
    <property type="protein sequence ID" value="KAL0853006.1"/>
    <property type="molecule type" value="Genomic_DNA"/>
</dbReference>
<gene>
    <name evidence="7" type="ORF">ABMA27_012787</name>
</gene>
<evidence type="ECO:0000256" key="4">
    <source>
        <dbReference type="ARBA" id="ARBA00022833"/>
    </source>
</evidence>
<dbReference type="Gene3D" id="3.30.160.60">
    <property type="entry name" value="Classic Zinc Finger"/>
    <property type="match status" value="6"/>
</dbReference>
<dbReference type="PROSITE" id="PS50157">
    <property type="entry name" value="ZINC_FINGER_C2H2_2"/>
    <property type="match status" value="6"/>
</dbReference>
<dbReference type="PANTHER" id="PTHR24379:SF127">
    <property type="entry name" value="BLOODY FINGERS-RELATED"/>
    <property type="match status" value="1"/>
</dbReference>
<dbReference type="Proteomes" id="UP001549920">
    <property type="component" value="Unassembled WGS sequence"/>
</dbReference>
<dbReference type="Pfam" id="PF00096">
    <property type="entry name" value="zf-C2H2"/>
    <property type="match status" value="3"/>
</dbReference>
<evidence type="ECO:0000313" key="8">
    <source>
        <dbReference type="Proteomes" id="UP001549920"/>
    </source>
</evidence>
<feature type="domain" description="C2H2-type" evidence="6">
    <location>
        <begin position="334"/>
        <end position="361"/>
    </location>
</feature>
<accession>A0ABR3GZT4</accession>
<dbReference type="PANTHER" id="PTHR24379">
    <property type="entry name" value="KRAB AND ZINC FINGER DOMAIN-CONTAINING"/>
    <property type="match status" value="1"/>
</dbReference>
<dbReference type="PROSITE" id="PS00028">
    <property type="entry name" value="ZINC_FINGER_C2H2_1"/>
    <property type="match status" value="8"/>
</dbReference>
<dbReference type="InterPro" id="IPR036236">
    <property type="entry name" value="Znf_C2H2_sf"/>
</dbReference>